<feature type="domain" description="VOC" evidence="2">
    <location>
        <begin position="4"/>
        <end position="143"/>
    </location>
</feature>
<dbReference type="InterPro" id="IPR037523">
    <property type="entry name" value="VOC_core"/>
</dbReference>
<gene>
    <name evidence="3" type="ORF">DGMP_27030</name>
</gene>
<dbReference type="RefSeq" id="WP_228854414.1">
    <property type="nucleotide sequence ID" value="NZ_AP024086.1"/>
</dbReference>
<evidence type="ECO:0000259" key="2">
    <source>
        <dbReference type="PROSITE" id="PS51819"/>
    </source>
</evidence>
<dbReference type="GO" id="GO:0004493">
    <property type="term" value="F:methylmalonyl-CoA epimerase activity"/>
    <property type="evidence" value="ECO:0007669"/>
    <property type="project" value="TreeGrafter"/>
</dbReference>
<protein>
    <submittedName>
        <fullName evidence="3">VOC family protein</fullName>
    </submittedName>
</protein>
<dbReference type="Proteomes" id="UP000826725">
    <property type="component" value="Chromosome"/>
</dbReference>
<dbReference type="AlphaFoldDB" id="A0A8D5FQR6"/>
<dbReference type="PANTHER" id="PTHR43048">
    <property type="entry name" value="METHYLMALONYL-COA EPIMERASE"/>
    <property type="match status" value="1"/>
</dbReference>
<dbReference type="GO" id="GO:0046872">
    <property type="term" value="F:metal ion binding"/>
    <property type="evidence" value="ECO:0007669"/>
    <property type="project" value="UniProtKB-KW"/>
</dbReference>
<proteinExistence type="predicted"/>
<dbReference type="Pfam" id="PF00903">
    <property type="entry name" value="Glyoxalase"/>
    <property type="match status" value="1"/>
</dbReference>
<evidence type="ECO:0000313" key="4">
    <source>
        <dbReference type="Proteomes" id="UP000826725"/>
    </source>
</evidence>
<dbReference type="InterPro" id="IPR004360">
    <property type="entry name" value="Glyas_Fos-R_dOase_dom"/>
</dbReference>
<name>A0A8D5FQR6_9BACT</name>
<accession>A0A8D5FQR6</accession>
<dbReference type="PROSITE" id="PS51819">
    <property type="entry name" value="VOC"/>
    <property type="match status" value="1"/>
</dbReference>
<evidence type="ECO:0000256" key="1">
    <source>
        <dbReference type="ARBA" id="ARBA00022723"/>
    </source>
</evidence>
<sequence>MILRPDHINLVVSNLQEAEQFFLQLGFVEIDRAHLTGEWISSIVGLENVEADYIALEFPGSLTRLELIHYDSPESNTDPGIGQANSTGFRHLAFAVDNIEEEVEKLKKTGIRFLSNVHVYQKSGKKLVYFYGPDNILLELAEYP</sequence>
<evidence type="ECO:0000313" key="3">
    <source>
        <dbReference type="EMBL" id="BCL62010.1"/>
    </source>
</evidence>
<dbReference type="GO" id="GO:0046491">
    <property type="term" value="P:L-methylmalonyl-CoA metabolic process"/>
    <property type="evidence" value="ECO:0007669"/>
    <property type="project" value="TreeGrafter"/>
</dbReference>
<keyword evidence="1" id="KW-0479">Metal-binding</keyword>
<dbReference type="KEGG" id="dbk:DGMP_27030"/>
<dbReference type="PANTHER" id="PTHR43048:SF5">
    <property type="entry name" value="BLR5325 PROTEIN"/>
    <property type="match status" value="1"/>
</dbReference>
<keyword evidence="4" id="KW-1185">Reference proteome</keyword>
<reference evidence="3" key="1">
    <citation type="submission" date="2020-09" db="EMBL/GenBank/DDBJ databases">
        <title>Desulfogranum mesoprofundum gen. nov., sp. nov., a novel mesophilic, sulfate-reducing chemolithoautotroph isolated from a deep-sea hydrothermal vent chimney in the Suiyo Seamount.</title>
        <authorList>
            <person name="Hashimoto Y."/>
            <person name="Nakagawa S."/>
        </authorList>
    </citation>
    <scope>NUCLEOTIDE SEQUENCE</scope>
    <source>
        <strain evidence="3">KT2</strain>
    </source>
</reference>
<organism evidence="3 4">
    <name type="scientific">Desulfomarina profundi</name>
    <dbReference type="NCBI Taxonomy" id="2772557"/>
    <lineage>
        <taxon>Bacteria</taxon>
        <taxon>Pseudomonadati</taxon>
        <taxon>Thermodesulfobacteriota</taxon>
        <taxon>Desulfobulbia</taxon>
        <taxon>Desulfobulbales</taxon>
        <taxon>Desulfobulbaceae</taxon>
        <taxon>Desulfomarina</taxon>
    </lineage>
</organism>
<dbReference type="InterPro" id="IPR051785">
    <property type="entry name" value="MMCE/EMCE_epimerase"/>
</dbReference>
<dbReference type="EMBL" id="AP024086">
    <property type="protein sequence ID" value="BCL62010.1"/>
    <property type="molecule type" value="Genomic_DNA"/>
</dbReference>